<evidence type="ECO:0000259" key="6">
    <source>
        <dbReference type="PROSITE" id="PS50011"/>
    </source>
</evidence>
<keyword evidence="4" id="KW-0418">Kinase</keyword>
<keyword evidence="1" id="KW-0723">Serine/threonine-protein kinase</keyword>
<dbReference type="Ensembl" id="ENSCCRT00010009554.1">
    <property type="protein sequence ID" value="ENSCCRP00010008785.1"/>
    <property type="gene ID" value="ENSCCRG00010003735.1"/>
</dbReference>
<dbReference type="GO" id="GO:0009966">
    <property type="term" value="P:regulation of signal transduction"/>
    <property type="evidence" value="ECO:0007669"/>
    <property type="project" value="TreeGrafter"/>
</dbReference>
<feature type="domain" description="Protein kinase" evidence="6">
    <location>
        <begin position="1"/>
        <end position="94"/>
    </location>
</feature>
<keyword evidence="2" id="KW-0808">Transferase</keyword>
<keyword evidence="5" id="KW-0067">ATP-binding</keyword>
<evidence type="ECO:0000313" key="8">
    <source>
        <dbReference type="Proteomes" id="UP000694427"/>
    </source>
</evidence>
<protein>
    <submittedName>
        <fullName evidence="7">G protein-coupled receptor kinase 7b</fullName>
    </submittedName>
</protein>
<evidence type="ECO:0000256" key="4">
    <source>
        <dbReference type="ARBA" id="ARBA00022777"/>
    </source>
</evidence>
<evidence type="ECO:0000313" key="7">
    <source>
        <dbReference type="Ensembl" id="ENSCCRP00010008785.1"/>
    </source>
</evidence>
<evidence type="ECO:0000256" key="5">
    <source>
        <dbReference type="ARBA" id="ARBA00022840"/>
    </source>
</evidence>
<evidence type="ECO:0000256" key="1">
    <source>
        <dbReference type="ARBA" id="ARBA00022527"/>
    </source>
</evidence>
<dbReference type="PANTHER" id="PTHR24355">
    <property type="entry name" value="G PROTEIN-COUPLED RECEPTOR KINASE/RIBOSOMAL PROTEIN S6 KINASE"/>
    <property type="match status" value="1"/>
</dbReference>
<dbReference type="PANTHER" id="PTHR24355:SF29">
    <property type="entry name" value="RHODOPSIN KINASE GRK7-B"/>
    <property type="match status" value="1"/>
</dbReference>
<dbReference type="InterPro" id="IPR011009">
    <property type="entry name" value="Kinase-like_dom_sf"/>
</dbReference>
<keyword evidence="8" id="KW-1185">Reference proteome</keyword>
<organism evidence="7 8">
    <name type="scientific">Cyprinus carpio</name>
    <name type="common">Common carp</name>
    <dbReference type="NCBI Taxonomy" id="7962"/>
    <lineage>
        <taxon>Eukaryota</taxon>
        <taxon>Metazoa</taxon>
        <taxon>Chordata</taxon>
        <taxon>Craniata</taxon>
        <taxon>Vertebrata</taxon>
        <taxon>Euteleostomi</taxon>
        <taxon>Actinopterygii</taxon>
        <taxon>Neopterygii</taxon>
        <taxon>Teleostei</taxon>
        <taxon>Ostariophysi</taxon>
        <taxon>Cypriniformes</taxon>
        <taxon>Cyprinidae</taxon>
        <taxon>Cyprininae</taxon>
        <taxon>Cyprinus</taxon>
    </lineage>
</organism>
<sequence>MAPEILKQEPYHTSVDWWALGCSIYEMVAGRLPFRDHKEKFIKEEIVRRTLEDECKFEHKNFDALSKDINSLFLKKNIEDRLGCKDEPRMHEFFKSINIPRLEAGLIAPPWLPKPNVVYAKDTGDIRDFSEVKGVEFDAMPISWQQEMIDSRLFDELNNPNRKKAAPEDDDEQKSKSYKFSFAFLFILGLFFRGGYQHDLLLTFSKISSFAFNTRNL</sequence>
<dbReference type="Proteomes" id="UP000694427">
    <property type="component" value="Unplaced"/>
</dbReference>
<evidence type="ECO:0000256" key="2">
    <source>
        <dbReference type="ARBA" id="ARBA00022679"/>
    </source>
</evidence>
<name>A0A8C1GGI6_CYPCA</name>
<dbReference type="SUPFAM" id="SSF56112">
    <property type="entry name" value="Protein kinase-like (PK-like)"/>
    <property type="match status" value="1"/>
</dbReference>
<dbReference type="Gene3D" id="3.30.200.20">
    <property type="entry name" value="Phosphorylase Kinase, domain 1"/>
    <property type="match status" value="1"/>
</dbReference>
<proteinExistence type="predicted"/>
<dbReference type="AlphaFoldDB" id="A0A8C1GGI6"/>
<accession>A0A8C1GGI6</accession>
<dbReference type="PROSITE" id="PS50011">
    <property type="entry name" value="PROTEIN_KINASE_DOM"/>
    <property type="match status" value="1"/>
</dbReference>
<keyword evidence="3" id="KW-0547">Nucleotide-binding</keyword>
<reference evidence="7" key="1">
    <citation type="submission" date="2025-08" db="UniProtKB">
        <authorList>
            <consortium name="Ensembl"/>
        </authorList>
    </citation>
    <scope>IDENTIFICATION</scope>
</reference>
<dbReference type="Gene3D" id="1.10.510.10">
    <property type="entry name" value="Transferase(Phosphotransferase) domain 1"/>
    <property type="match status" value="1"/>
</dbReference>
<evidence type="ECO:0000256" key="3">
    <source>
        <dbReference type="ARBA" id="ARBA00022741"/>
    </source>
</evidence>
<dbReference type="Pfam" id="PF00069">
    <property type="entry name" value="Pkinase"/>
    <property type="match status" value="1"/>
</dbReference>
<dbReference type="GO" id="GO:0005737">
    <property type="term" value="C:cytoplasm"/>
    <property type="evidence" value="ECO:0007669"/>
    <property type="project" value="TreeGrafter"/>
</dbReference>
<dbReference type="GO" id="GO:0005524">
    <property type="term" value="F:ATP binding"/>
    <property type="evidence" value="ECO:0007669"/>
    <property type="project" value="UniProtKB-KW"/>
</dbReference>
<reference evidence="7" key="2">
    <citation type="submission" date="2025-09" db="UniProtKB">
        <authorList>
            <consortium name="Ensembl"/>
        </authorList>
    </citation>
    <scope>IDENTIFICATION</scope>
</reference>
<dbReference type="InterPro" id="IPR000719">
    <property type="entry name" value="Prot_kinase_dom"/>
</dbReference>
<dbReference type="GO" id="GO:0050254">
    <property type="term" value="F:rhodopsin kinase activity"/>
    <property type="evidence" value="ECO:0007669"/>
    <property type="project" value="TreeGrafter"/>
</dbReference>